<proteinExistence type="predicted"/>
<dbReference type="AlphaFoldDB" id="A0A6L6L5P3"/>
<comment type="caution">
    <text evidence="2">The sequence shown here is derived from an EMBL/GenBank/DDBJ whole genome shotgun (WGS) entry which is preliminary data.</text>
</comment>
<protein>
    <submittedName>
        <fullName evidence="2">Glycosyltransferase</fullName>
    </submittedName>
</protein>
<dbReference type="Pfam" id="PF13524">
    <property type="entry name" value="Glyco_trans_1_2"/>
    <property type="match status" value="1"/>
</dbReference>
<dbReference type="RefSeq" id="WP_118412945.1">
    <property type="nucleotide sequence ID" value="NZ_QRPI01000011.1"/>
</dbReference>
<reference evidence="2 3" key="1">
    <citation type="journal article" date="2019" name="Nat. Med.">
        <title>A library of human gut bacterial isolates paired with longitudinal multiomics data enables mechanistic microbiome research.</title>
        <authorList>
            <person name="Poyet M."/>
            <person name="Groussin M."/>
            <person name="Gibbons S.M."/>
            <person name="Avila-Pacheco J."/>
            <person name="Jiang X."/>
            <person name="Kearney S.M."/>
            <person name="Perrotta A.R."/>
            <person name="Berdy B."/>
            <person name="Zhao S."/>
            <person name="Lieberman T.D."/>
            <person name="Swanson P.K."/>
            <person name="Smith M."/>
            <person name="Roesemann S."/>
            <person name="Alexander J.E."/>
            <person name="Rich S.A."/>
            <person name="Livny J."/>
            <person name="Vlamakis H."/>
            <person name="Clish C."/>
            <person name="Bullock K."/>
            <person name="Deik A."/>
            <person name="Scott J."/>
            <person name="Pierce K.A."/>
            <person name="Xavier R.J."/>
            <person name="Alm E.J."/>
        </authorList>
    </citation>
    <scope>NUCLEOTIDE SEQUENCE [LARGE SCALE GENOMIC DNA]</scope>
    <source>
        <strain evidence="2 3">BIOML-A1</strain>
    </source>
</reference>
<feature type="domain" description="Spore protein YkvP/CgeB glycosyl transferase-like" evidence="1">
    <location>
        <begin position="250"/>
        <end position="387"/>
    </location>
</feature>
<dbReference type="Proteomes" id="UP000478483">
    <property type="component" value="Unassembled WGS sequence"/>
</dbReference>
<evidence type="ECO:0000259" key="1">
    <source>
        <dbReference type="Pfam" id="PF13524"/>
    </source>
</evidence>
<dbReference type="InterPro" id="IPR055259">
    <property type="entry name" value="YkvP/CgeB_Glyco_trans-like"/>
</dbReference>
<gene>
    <name evidence="2" type="ORF">GMD50_09775</name>
</gene>
<dbReference type="EMBL" id="WNAJ01000010">
    <property type="protein sequence ID" value="MTR85345.1"/>
    <property type="molecule type" value="Genomic_DNA"/>
</dbReference>
<evidence type="ECO:0000313" key="3">
    <source>
        <dbReference type="Proteomes" id="UP000478483"/>
    </source>
</evidence>
<accession>A0A6L6L5P3</accession>
<organism evidence="2 3">
    <name type="scientific">Roseburia intestinalis</name>
    <dbReference type="NCBI Taxonomy" id="166486"/>
    <lineage>
        <taxon>Bacteria</taxon>
        <taxon>Bacillati</taxon>
        <taxon>Bacillota</taxon>
        <taxon>Clostridia</taxon>
        <taxon>Lachnospirales</taxon>
        <taxon>Lachnospiraceae</taxon>
        <taxon>Roseburia</taxon>
    </lineage>
</organism>
<keyword evidence="2" id="KW-0808">Transferase</keyword>
<evidence type="ECO:0000313" key="2">
    <source>
        <dbReference type="EMBL" id="MTR85345.1"/>
    </source>
</evidence>
<dbReference type="GO" id="GO:0016740">
    <property type="term" value="F:transferase activity"/>
    <property type="evidence" value="ECO:0007669"/>
    <property type="project" value="UniProtKB-KW"/>
</dbReference>
<name>A0A6L6L5P3_9FIRM</name>
<sequence length="393" mass="45505">MKLLFYRYGSICEPDIIAGFQELGLEVSELTEEISNKSVSPQECIHLVSNFLLEHPMDFVFTVNFYPSISEVCNIFHIPYLCWIVDSPVMELYTASVQNPWNRIFLFDRCIYQEISPLNPDCVFYLPLATNVAQKDNLIRSKSQRQLDTFHANVSFIGSLYTEKCAYDRLSKDVSPYLTGYLNGLMEAQLKVYGYYFVEEILPDSIVDEFVDHFQYFYSLPGKNFLTNRTTLAQLYIGTKITVMERDRLMHRLSEHFPITIYTGSDTSAYPKLINKGLAKSQTEMPLIFHESDINLNITAKSIRSGLPLRVWDILGSGGFCLTNYQADLPELLQIGEHLDIYSSFDELEEKIHYYLDHPDIRKEIAQNGYDIVKSQHTYPIRLEQMLSLAYHQ</sequence>